<accession>A0A1H8CHX3</accession>
<dbReference type="STRING" id="1077947.SAMN05216227_10054"/>
<protein>
    <submittedName>
        <fullName evidence="1">Uncharacterized protein</fullName>
    </submittedName>
</protein>
<keyword evidence="2" id="KW-1185">Reference proteome</keyword>
<dbReference type="Proteomes" id="UP000183002">
    <property type="component" value="Unassembled WGS sequence"/>
</dbReference>
<evidence type="ECO:0000313" key="1">
    <source>
        <dbReference type="EMBL" id="SEM94509.1"/>
    </source>
</evidence>
<evidence type="ECO:0000313" key="2">
    <source>
        <dbReference type="Proteomes" id="UP000183002"/>
    </source>
</evidence>
<dbReference type="AlphaFoldDB" id="A0A1H8CHX3"/>
<sequence>MARCEGAGFGGGFGVRLGRGFWGAIAGGLLFPLDAPAGRP</sequence>
<organism evidence="1 2">
    <name type="scientific">Pseudorhodobacter antarcticus</name>
    <dbReference type="NCBI Taxonomy" id="1077947"/>
    <lineage>
        <taxon>Bacteria</taxon>
        <taxon>Pseudomonadati</taxon>
        <taxon>Pseudomonadota</taxon>
        <taxon>Alphaproteobacteria</taxon>
        <taxon>Rhodobacterales</taxon>
        <taxon>Paracoccaceae</taxon>
        <taxon>Pseudorhodobacter</taxon>
    </lineage>
</organism>
<reference evidence="1 2" key="1">
    <citation type="submission" date="2016-10" db="EMBL/GenBank/DDBJ databases">
        <authorList>
            <person name="de Groot N.N."/>
        </authorList>
    </citation>
    <scope>NUCLEOTIDE SEQUENCE [LARGE SCALE GENOMIC DNA]</scope>
    <source>
        <strain evidence="1 2">CGMCC 1.10836</strain>
    </source>
</reference>
<gene>
    <name evidence="1" type="ORF">SAMN05216227_10054</name>
</gene>
<proteinExistence type="predicted"/>
<name>A0A1H8CHX3_9RHOB</name>
<dbReference type="EMBL" id="FOCO01000005">
    <property type="protein sequence ID" value="SEM94509.1"/>
    <property type="molecule type" value="Genomic_DNA"/>
</dbReference>